<dbReference type="Gene3D" id="3.40.50.1240">
    <property type="entry name" value="Phosphoglycerate mutase-like"/>
    <property type="match status" value="1"/>
</dbReference>
<dbReference type="EMBL" id="UOFB01000412">
    <property type="protein sequence ID" value="VAW49922.1"/>
    <property type="molecule type" value="Genomic_DNA"/>
</dbReference>
<reference evidence="1" key="1">
    <citation type="submission" date="2018-06" db="EMBL/GenBank/DDBJ databases">
        <authorList>
            <person name="Zhirakovskaya E."/>
        </authorList>
    </citation>
    <scope>NUCLEOTIDE SEQUENCE</scope>
</reference>
<dbReference type="CDD" id="cd07067">
    <property type="entry name" value="HP_PGM_like"/>
    <property type="match status" value="1"/>
</dbReference>
<proteinExistence type="predicted"/>
<accession>A0A3B0WF86</accession>
<dbReference type="GO" id="GO:0005737">
    <property type="term" value="C:cytoplasm"/>
    <property type="evidence" value="ECO:0007669"/>
    <property type="project" value="TreeGrafter"/>
</dbReference>
<protein>
    <recommendedName>
        <fullName evidence="2">Alpha-ribazole-5'-phosphate phosphatase</fullName>
    </recommendedName>
</protein>
<dbReference type="PIRSF" id="PIRSF000709">
    <property type="entry name" value="6PFK_2-Ptase"/>
    <property type="match status" value="1"/>
</dbReference>
<gene>
    <name evidence="1" type="ORF">MNBD_GAMMA04-36</name>
</gene>
<evidence type="ECO:0008006" key="2">
    <source>
        <dbReference type="Google" id="ProtNLM"/>
    </source>
</evidence>
<dbReference type="SMART" id="SM00855">
    <property type="entry name" value="PGAM"/>
    <property type="match status" value="1"/>
</dbReference>
<sequence>MRIDLVRHGACLDEAFLRGQSPAELTALGKEQMKAVFASISVPERVVVSSAKRCLEPVASFYQHHESLDIQIWTDFQERCFGVWDGLSYEEVKHLDNIGLQGYLESPFTYNIKQSESLVAFEKRVLIAFERLLEQATSESIHHILVVTHGGVMRVLLKHILGLNNEALFKFEIGFAARMTLESFVLECEFIPPPSFLNSHFIKLVELIQSHPTQ</sequence>
<organism evidence="1">
    <name type="scientific">hydrothermal vent metagenome</name>
    <dbReference type="NCBI Taxonomy" id="652676"/>
    <lineage>
        <taxon>unclassified sequences</taxon>
        <taxon>metagenomes</taxon>
        <taxon>ecological metagenomes</taxon>
    </lineage>
</organism>
<dbReference type="PANTHER" id="PTHR48100:SF1">
    <property type="entry name" value="HISTIDINE PHOSPHATASE FAMILY PROTEIN-RELATED"/>
    <property type="match status" value="1"/>
</dbReference>
<dbReference type="InterPro" id="IPR029033">
    <property type="entry name" value="His_PPase_superfam"/>
</dbReference>
<dbReference type="GO" id="GO:0016791">
    <property type="term" value="F:phosphatase activity"/>
    <property type="evidence" value="ECO:0007669"/>
    <property type="project" value="TreeGrafter"/>
</dbReference>
<evidence type="ECO:0000313" key="1">
    <source>
        <dbReference type="EMBL" id="VAW49922.1"/>
    </source>
</evidence>
<dbReference type="AlphaFoldDB" id="A0A3B0WF86"/>
<name>A0A3B0WF86_9ZZZZ</name>
<dbReference type="PANTHER" id="PTHR48100">
    <property type="entry name" value="BROAD-SPECIFICITY PHOSPHATASE YOR283W-RELATED"/>
    <property type="match status" value="1"/>
</dbReference>
<dbReference type="InterPro" id="IPR013078">
    <property type="entry name" value="His_Pase_superF_clade-1"/>
</dbReference>
<dbReference type="SUPFAM" id="SSF53254">
    <property type="entry name" value="Phosphoglycerate mutase-like"/>
    <property type="match status" value="1"/>
</dbReference>
<dbReference type="Pfam" id="PF00300">
    <property type="entry name" value="His_Phos_1"/>
    <property type="match status" value="1"/>
</dbReference>
<dbReference type="InterPro" id="IPR050275">
    <property type="entry name" value="PGM_Phosphatase"/>
</dbReference>